<keyword evidence="5 7" id="KW-0472">Membrane</keyword>
<keyword evidence="6 7" id="KW-0066">ATP synthesis</keyword>
<dbReference type="EMBL" id="LVZK01000002">
    <property type="protein sequence ID" value="OAP85585.1"/>
    <property type="molecule type" value="Genomic_DNA"/>
</dbReference>
<dbReference type="GO" id="GO:0046933">
    <property type="term" value="F:proton-transporting ATP synthase activity, rotational mechanism"/>
    <property type="evidence" value="ECO:0007669"/>
    <property type="project" value="UniProtKB-UniRule"/>
</dbReference>
<comment type="subcellular location">
    <subcellularLocation>
        <location evidence="7">Cell membrane</location>
        <topology evidence="7">Peripheral membrane protein</topology>
    </subcellularLocation>
    <subcellularLocation>
        <location evidence="1">Membrane</location>
    </subcellularLocation>
</comment>
<keyword evidence="3 7" id="KW-0375">Hydrogen ion transport</keyword>
<dbReference type="HAMAP" id="MF_01416">
    <property type="entry name" value="ATP_synth_delta_bact"/>
    <property type="match status" value="1"/>
</dbReference>
<evidence type="ECO:0000256" key="2">
    <source>
        <dbReference type="ARBA" id="ARBA00022448"/>
    </source>
</evidence>
<gene>
    <name evidence="7" type="primary">atpH</name>
    <name evidence="8" type="ORF">A4H34_08270</name>
</gene>
<comment type="function">
    <text evidence="7">This protein is part of the stalk that links CF(0) to CF(1). It either transmits conformational changes from CF(0) to CF(1) or is implicated in proton conduction.</text>
</comment>
<comment type="similarity">
    <text evidence="7">Belongs to the ATPase delta chain family.</text>
</comment>
<evidence type="ECO:0000256" key="1">
    <source>
        <dbReference type="ARBA" id="ARBA00004370"/>
    </source>
</evidence>
<dbReference type="OrthoDB" id="5242917at2"/>
<dbReference type="Proteomes" id="UP000078368">
    <property type="component" value="Unassembled WGS sequence"/>
</dbReference>
<keyword evidence="4 7" id="KW-0406">Ion transport</keyword>
<keyword evidence="2 7" id="KW-0813">Transport</keyword>
<evidence type="ECO:0000313" key="9">
    <source>
        <dbReference type="Proteomes" id="UP000078368"/>
    </source>
</evidence>
<dbReference type="InterPro" id="IPR000711">
    <property type="entry name" value="ATPase_OSCP/dsu"/>
</dbReference>
<dbReference type="STRING" id="1823756.A4H34_08270"/>
<keyword evidence="7" id="KW-1003">Cell membrane</keyword>
<dbReference type="GO" id="GO:0005886">
    <property type="term" value="C:plasma membrane"/>
    <property type="evidence" value="ECO:0007669"/>
    <property type="project" value="UniProtKB-SubCell"/>
</dbReference>
<evidence type="ECO:0000313" key="8">
    <source>
        <dbReference type="EMBL" id="OAP85585.1"/>
    </source>
</evidence>
<proteinExistence type="inferred from homology"/>
<dbReference type="RefSeq" id="WP_064231783.1">
    <property type="nucleotide sequence ID" value="NZ_LVZK01000002.1"/>
</dbReference>
<protein>
    <recommendedName>
        <fullName evidence="7">ATP synthase subunit delta</fullName>
    </recommendedName>
    <alternativeName>
        <fullName evidence="7">ATP synthase F(1) sector subunit delta</fullName>
    </alternativeName>
    <alternativeName>
        <fullName evidence="7">F-type ATPase subunit delta</fullName>
        <shortName evidence="7">F-ATPase subunit delta</shortName>
    </alternativeName>
</protein>
<name>A0A179B2H0_9ACTO</name>
<accession>A0A179B2H0</accession>
<evidence type="ECO:0000256" key="3">
    <source>
        <dbReference type="ARBA" id="ARBA00022781"/>
    </source>
</evidence>
<evidence type="ECO:0000256" key="4">
    <source>
        <dbReference type="ARBA" id="ARBA00023065"/>
    </source>
</evidence>
<organism evidence="8 9">
    <name type="scientific">Peptidiphaga gingivicola</name>
    <dbReference type="NCBI Taxonomy" id="2741497"/>
    <lineage>
        <taxon>Bacteria</taxon>
        <taxon>Bacillati</taxon>
        <taxon>Actinomycetota</taxon>
        <taxon>Actinomycetes</taxon>
        <taxon>Actinomycetales</taxon>
        <taxon>Actinomycetaceae</taxon>
        <taxon>Peptidiphaga</taxon>
    </lineage>
</organism>
<evidence type="ECO:0000256" key="5">
    <source>
        <dbReference type="ARBA" id="ARBA00023136"/>
    </source>
</evidence>
<comment type="caution">
    <text evidence="8">The sequence shown here is derived from an EMBL/GenBank/DDBJ whole genome shotgun (WGS) entry which is preliminary data.</text>
</comment>
<comment type="function">
    <text evidence="7">F(1)F(0) ATP synthase produces ATP from ADP in the presence of a proton or sodium gradient. F-type ATPases consist of two structural domains, F(1) containing the extramembraneous catalytic core and F(0) containing the membrane proton channel, linked together by a central stalk and a peripheral stalk. During catalysis, ATP synthesis in the catalytic domain of F(1) is coupled via a rotary mechanism of the central stalk subunits to proton translocation.</text>
</comment>
<dbReference type="GO" id="GO:0045259">
    <property type="term" value="C:proton-transporting ATP synthase complex"/>
    <property type="evidence" value="ECO:0007669"/>
    <property type="project" value="UniProtKB-KW"/>
</dbReference>
<evidence type="ECO:0000256" key="6">
    <source>
        <dbReference type="ARBA" id="ARBA00023310"/>
    </source>
</evidence>
<reference evidence="8 9" key="1">
    <citation type="submission" date="2016-04" db="EMBL/GenBank/DDBJ databases">
        <title>Peptidophaga gingivicola gen. nov., sp. nov., isolated from human subgingival plaque.</title>
        <authorList>
            <person name="Beall C.J."/>
            <person name="Mokrzan E.M."/>
            <person name="Griffen A.L."/>
            <person name="Leys E.J."/>
        </authorList>
    </citation>
    <scope>NUCLEOTIDE SEQUENCE [LARGE SCALE GENOMIC DNA]</scope>
    <source>
        <strain evidence="8 9">BA112</strain>
    </source>
</reference>
<dbReference type="PANTHER" id="PTHR11910">
    <property type="entry name" value="ATP SYNTHASE DELTA CHAIN"/>
    <property type="match status" value="1"/>
</dbReference>
<dbReference type="NCBIfam" id="NF009967">
    <property type="entry name" value="PRK13430.1"/>
    <property type="match status" value="1"/>
</dbReference>
<keyword evidence="7" id="KW-0139">CF(1)</keyword>
<dbReference type="Pfam" id="PF00213">
    <property type="entry name" value="OSCP"/>
    <property type="match status" value="1"/>
</dbReference>
<evidence type="ECO:0000256" key="7">
    <source>
        <dbReference type="HAMAP-Rule" id="MF_01416"/>
    </source>
</evidence>
<keyword evidence="9" id="KW-1185">Reference proteome</keyword>
<dbReference type="AlphaFoldDB" id="A0A179B2H0"/>
<sequence>MRAVSRESYERAKDRWGALLRQKSARGLDFGEEAFAVADVLRASGQLARSLADSSRAAQDRARLASDVFSPRFSEEMSELVIGLVRDRWADEADIADSVELLGVQSVLAHSDSAGKLGETEGELYRAMRLLAEERDLRITLSDDAVSLARRDALADRVWKKHVGAPALTLIRRAVARAPLPTLAASLTGYVDAAAEIQSKLVASVTAASPLTRKQEERLKRILSARYGKDVSVHVAIDAAAVGGIRIHIGDDVIDATLATRIKGVKDAVIK</sequence>
<dbReference type="PRINTS" id="PR00125">
    <property type="entry name" value="ATPASEDELTA"/>
</dbReference>